<organism evidence="3 4">
    <name type="scientific">Bacteroides faecalis</name>
    <dbReference type="NCBI Taxonomy" id="2447885"/>
    <lineage>
        <taxon>Bacteria</taxon>
        <taxon>Pseudomonadati</taxon>
        <taxon>Bacteroidota</taxon>
        <taxon>Bacteroidia</taxon>
        <taxon>Bacteroidales</taxon>
        <taxon>Bacteroidaceae</taxon>
        <taxon>Bacteroides</taxon>
    </lineage>
</organism>
<evidence type="ECO:0000313" key="3">
    <source>
        <dbReference type="EMBL" id="GCB37223.1"/>
    </source>
</evidence>
<dbReference type="EMBL" id="BHWB01000021">
    <property type="protein sequence ID" value="GCB37223.1"/>
    <property type="molecule type" value="Genomic_DNA"/>
</dbReference>
<sequence>MNFDNLHQILRSLYEQMMPLCGDMAGVAKGIAGLGALFYVAYRCLAVAGESRTDRRVPHAPPLCDRLVHHVLSDGGTGYDKQHHVARRTGYGKDAGGGNAGHEPIP</sequence>
<gene>
    <name evidence="3" type="ORF">KGMB02408_41680</name>
</gene>
<accession>A0A401M0F0</accession>
<evidence type="ECO:0000256" key="1">
    <source>
        <dbReference type="SAM" id="MobiDB-lite"/>
    </source>
</evidence>
<comment type="caution">
    <text evidence="3">The sequence shown here is derived from an EMBL/GenBank/DDBJ whole genome shotgun (WGS) entry which is preliminary data.</text>
</comment>
<evidence type="ECO:0000259" key="2">
    <source>
        <dbReference type="Pfam" id="PF07863"/>
    </source>
</evidence>
<feature type="domain" description="Conjugative transposon TraJ C-terminal" evidence="2">
    <location>
        <begin position="1"/>
        <end position="44"/>
    </location>
</feature>
<proteinExistence type="predicted"/>
<dbReference type="InterPro" id="IPR012424">
    <property type="entry name" value="Conjugative_transposon_TraJ_C"/>
</dbReference>
<evidence type="ECO:0000313" key="4">
    <source>
        <dbReference type="Proteomes" id="UP000288079"/>
    </source>
</evidence>
<reference evidence="3 4" key="1">
    <citation type="submission" date="2018-10" db="EMBL/GenBank/DDBJ databases">
        <title>Draft Genome Sequence of Bacteroides sp. KCTC 15687.</title>
        <authorList>
            <person name="Yu S.Y."/>
            <person name="Kim J.S."/>
            <person name="Oh B.S."/>
            <person name="Park S.H."/>
            <person name="Kang S.W."/>
            <person name="Park J.E."/>
            <person name="Choi S.H."/>
            <person name="Han K.I."/>
            <person name="Lee K.C."/>
            <person name="Eom M.K."/>
            <person name="Suh M.K."/>
            <person name="Lee D.H."/>
            <person name="Yoon H."/>
            <person name="Kim B."/>
            <person name="Yang S.J."/>
            <person name="Lee J.S."/>
            <person name="Lee J.H."/>
        </authorList>
    </citation>
    <scope>NUCLEOTIDE SEQUENCE [LARGE SCALE GENOMIC DNA]</scope>
    <source>
        <strain evidence="3 4">KCTC 15687</strain>
    </source>
</reference>
<dbReference type="Proteomes" id="UP000288079">
    <property type="component" value="Unassembled WGS sequence"/>
</dbReference>
<dbReference type="AlphaFoldDB" id="A0A401M0F0"/>
<keyword evidence="4" id="KW-1185">Reference proteome</keyword>
<name>A0A401M0F0_9BACE</name>
<feature type="region of interest" description="Disordered" evidence="1">
    <location>
        <begin position="78"/>
        <end position="106"/>
    </location>
</feature>
<dbReference type="Pfam" id="PF07863">
    <property type="entry name" value="CtnDOT_TraJ"/>
    <property type="match status" value="1"/>
</dbReference>
<protein>
    <recommendedName>
        <fullName evidence="2">Conjugative transposon TraJ C-terminal domain-containing protein</fullName>
    </recommendedName>
</protein>